<evidence type="ECO:0000313" key="2">
    <source>
        <dbReference type="EMBL" id="QDQ28719.1"/>
    </source>
</evidence>
<dbReference type="Pfam" id="PF08668">
    <property type="entry name" value="HDOD"/>
    <property type="match status" value="1"/>
</dbReference>
<dbReference type="Gene3D" id="3.30.450.40">
    <property type="match status" value="1"/>
</dbReference>
<dbReference type="Proteomes" id="UP000317550">
    <property type="component" value="Chromosome"/>
</dbReference>
<dbReference type="PANTHER" id="PTHR33525">
    <property type="match status" value="1"/>
</dbReference>
<dbReference type="Gene3D" id="1.10.510.10">
    <property type="entry name" value="Transferase(Phosphotransferase) domain 1"/>
    <property type="match status" value="1"/>
</dbReference>
<protein>
    <submittedName>
        <fullName evidence="2">HDOD domain-containing protein</fullName>
    </submittedName>
</protein>
<accession>A0A516SKP9</accession>
<dbReference type="KEGG" id="cari:FNU76_21495"/>
<gene>
    <name evidence="2" type="ORF">FNU76_21495</name>
</gene>
<evidence type="ECO:0000259" key="1">
    <source>
        <dbReference type="PROSITE" id="PS51833"/>
    </source>
</evidence>
<name>A0A516SKP9_9NEIS</name>
<dbReference type="AlphaFoldDB" id="A0A516SKP9"/>
<dbReference type="Gene3D" id="1.10.3210.10">
    <property type="entry name" value="Hypothetical protein af1432"/>
    <property type="match status" value="1"/>
</dbReference>
<sequence length="756" mass="81556">MHGMDMAEETIYTLVAEAGRTWLAQAEDGHWALLVPDPGLIATQLACDGGHAVLAPLEGDAEIDGTRWLAYRWGEGESLAERLAGGSMAKMEAVRLGLKLLDGAVHGRLVGHPLGPVSAERVLLDSDDMPRLAAILPRGEAGDDALRGMGALLFHMLTGSPPLRDPRGALPSLPGLVPDLDPRLESIVLGALGEPAAPKYEHLLELRAALIDYLAELEALDGPGEEDDSLGAQLLRRMEKTEDFPALSRAIGALNRITDGDTEKLQALATVILRDFSLTNKVLRLANSATYGQFGGSISTISRAVMVLGFGTVKSMAMSLVLIEHLTDHEQAGELKDEAARAFFASLVARQLAEKSGYRDLEEARVSGMFHLLGRLLTLFFFHREAQEINRLVDGGEPEDSAARRQLGVSYEELGMSVGQAWNLPGKLISSMAAETGKPRPPRHDGDWLRLFANAGNLLTRATLADGEPARFKGFLQVRDQFGEALRLSERELRVSVDDAARETLREAAIFGLEAQASGVLARLRSLAGLPTLAQQGGEAAAAAGLSSRTPAETAAQTATDPLAKTAGAAFVALETFDRPEVVDALASCVQDVTETLLDDFRLNDLLRMILETIYRSLGVNRALIATRSVQRNAIIGRFGFGEDIDAFLPRFALPLDDTADVFRVSLSNNVDVLIEDVDSLAIRDRIPHWFRQIGAGSTFLLMPIVIDKKIVGLFYADKAAGSSLRLGRKELSLCKTLRNQAILAIRQKTPPTAGT</sequence>
<dbReference type="SUPFAM" id="SSF109604">
    <property type="entry name" value="HD-domain/PDEase-like"/>
    <property type="match status" value="1"/>
</dbReference>
<dbReference type="PROSITE" id="PS51833">
    <property type="entry name" value="HDOD"/>
    <property type="match status" value="1"/>
</dbReference>
<dbReference type="InterPro" id="IPR029016">
    <property type="entry name" value="GAF-like_dom_sf"/>
</dbReference>
<dbReference type="InterPro" id="IPR013976">
    <property type="entry name" value="HDOD"/>
</dbReference>
<dbReference type="PANTHER" id="PTHR33525:SF4">
    <property type="entry name" value="CYCLIC DI-GMP PHOSPHODIESTERASE CDGJ"/>
    <property type="match status" value="1"/>
</dbReference>
<keyword evidence="3" id="KW-1185">Reference proteome</keyword>
<feature type="domain" description="HDOD" evidence="1">
    <location>
        <begin position="244"/>
        <end position="438"/>
    </location>
</feature>
<evidence type="ECO:0000313" key="3">
    <source>
        <dbReference type="Proteomes" id="UP000317550"/>
    </source>
</evidence>
<proteinExistence type="predicted"/>
<reference evidence="3" key="1">
    <citation type="submission" date="2019-07" db="EMBL/GenBank/DDBJ databases">
        <title>Chitinimonas sp. nov., isolated from Ny-Alesund, arctica soil.</title>
        <authorList>
            <person name="Xu Q."/>
            <person name="Peng F."/>
        </authorList>
    </citation>
    <scope>NUCLEOTIDE SEQUENCE [LARGE SCALE GENOMIC DNA]</scope>
    <source>
        <strain evidence="3">R3-44</strain>
    </source>
</reference>
<dbReference type="OrthoDB" id="9803871at2"/>
<dbReference type="SUPFAM" id="SSF55781">
    <property type="entry name" value="GAF domain-like"/>
    <property type="match status" value="1"/>
</dbReference>
<dbReference type="InterPro" id="IPR052340">
    <property type="entry name" value="RNase_Y/CdgJ"/>
</dbReference>
<dbReference type="EMBL" id="CP041730">
    <property type="protein sequence ID" value="QDQ28719.1"/>
    <property type="molecule type" value="Genomic_DNA"/>
</dbReference>
<organism evidence="2 3">
    <name type="scientific">Chitinimonas arctica</name>
    <dbReference type="NCBI Taxonomy" id="2594795"/>
    <lineage>
        <taxon>Bacteria</taxon>
        <taxon>Pseudomonadati</taxon>
        <taxon>Pseudomonadota</taxon>
        <taxon>Betaproteobacteria</taxon>
        <taxon>Neisseriales</taxon>
        <taxon>Chitinibacteraceae</taxon>
        <taxon>Chitinimonas</taxon>
    </lineage>
</organism>